<organism evidence="1 2">
    <name type="scientific">Persicobacter diffluens</name>
    <dbReference type="NCBI Taxonomy" id="981"/>
    <lineage>
        <taxon>Bacteria</taxon>
        <taxon>Pseudomonadati</taxon>
        <taxon>Bacteroidota</taxon>
        <taxon>Cytophagia</taxon>
        <taxon>Cytophagales</taxon>
        <taxon>Persicobacteraceae</taxon>
        <taxon>Persicobacter</taxon>
    </lineage>
</organism>
<comment type="caution">
    <text evidence="1">The sequence shown here is derived from an EMBL/GenBank/DDBJ whole genome shotgun (WGS) entry which is preliminary data.</text>
</comment>
<evidence type="ECO:0000313" key="1">
    <source>
        <dbReference type="EMBL" id="GJM65116.1"/>
    </source>
</evidence>
<name>A0AAN4W5N0_9BACT</name>
<dbReference type="AlphaFoldDB" id="A0AAN4W5N0"/>
<proteinExistence type="predicted"/>
<accession>A0AAN4W5N0</accession>
<dbReference type="Proteomes" id="UP001310022">
    <property type="component" value="Unassembled WGS sequence"/>
</dbReference>
<gene>
    <name evidence="1" type="ORF">PEDI_56680</name>
</gene>
<reference evidence="1 2" key="1">
    <citation type="submission" date="2021-12" db="EMBL/GenBank/DDBJ databases">
        <title>Genome sequencing of bacteria with rrn-lacking chromosome and rrn-plasmid.</title>
        <authorList>
            <person name="Anda M."/>
            <person name="Iwasaki W."/>
        </authorList>
    </citation>
    <scope>NUCLEOTIDE SEQUENCE [LARGE SCALE GENOMIC DNA]</scope>
    <source>
        <strain evidence="1 2">NBRC 15940</strain>
    </source>
</reference>
<dbReference type="EMBL" id="BQKE01000014">
    <property type="protein sequence ID" value="GJM65116.1"/>
    <property type="molecule type" value="Genomic_DNA"/>
</dbReference>
<evidence type="ECO:0000313" key="2">
    <source>
        <dbReference type="Proteomes" id="UP001310022"/>
    </source>
</evidence>
<protein>
    <submittedName>
        <fullName evidence="1">Uncharacterized protein</fullName>
    </submittedName>
</protein>
<sequence length="131" mass="15527">MKLLIDEPENYNSKYPWIECIKIQKGKVDYLEETPSHFSADTFFPLDLFGFKKATSGLENPTKTEKLSEFLDSPYYNYVEEYKGVFDPESTGLFWDYELYEDHNVLKINDLYYKINTRDLDPLLERITPKA</sequence>
<keyword evidence="2" id="KW-1185">Reference proteome</keyword>